<protein>
    <submittedName>
        <fullName evidence="1">Putative surface layer protein</fullName>
    </submittedName>
</protein>
<dbReference type="PROSITE" id="PS51257">
    <property type="entry name" value="PROKAR_LIPOPROTEIN"/>
    <property type="match status" value="1"/>
</dbReference>
<dbReference type="InterPro" id="IPR031815">
    <property type="entry name" value="DUF5074"/>
</dbReference>
<dbReference type="Pfam" id="PF16819">
    <property type="entry name" value="DUF5074"/>
    <property type="match status" value="1"/>
</dbReference>
<sequence>MKNHFHKLASLLIIATLSITSCTSDDRDDPITVQPPSGNYTDGIFILNEGGYGYSNASVSFFAETGDVYNSIYTEVNSMNLGDTAQSMGFNGDNAYLVVNNSSTIEIVNRYTFEFIATVSDMIVNPRYIEFSDNKGYITNWGDPNDVNDDYIAVLNLDTNLIEATIPVAEGPEKILLNNDKLYITHKGGYGYGNTVSVIDVASQSLANTISVADVPDGMVIDNGYLYVICSGKASWTGDETLAKLFKINLSDINGVTALTFSAGQHPSHLEFENGILYYTMDNAVYSLDSNGFQLPETPSFSTAADGVEILYGFEVHEGAIYIADAKDYVSNGEAFIYNLNGDLQNQFSVQIIPNAFYFNNL</sequence>
<name>S7VW34_9FLAO</name>
<comment type="caution">
    <text evidence="1">The sequence shown here is derived from an EMBL/GenBank/DDBJ whole genome shotgun (WGS) entry which is preliminary data.</text>
</comment>
<evidence type="ECO:0000313" key="1">
    <source>
        <dbReference type="EMBL" id="EPR74316.1"/>
    </source>
</evidence>
<dbReference type="EMBL" id="ATMR01000037">
    <property type="protein sequence ID" value="EPR74316.1"/>
    <property type="molecule type" value="Genomic_DNA"/>
</dbReference>
<dbReference type="SUPFAM" id="SSF63825">
    <property type="entry name" value="YWTD domain"/>
    <property type="match status" value="1"/>
</dbReference>
<dbReference type="OrthoDB" id="9773938at2"/>
<accession>S7VW34</accession>
<dbReference type="InterPro" id="IPR015943">
    <property type="entry name" value="WD40/YVTN_repeat-like_dom_sf"/>
</dbReference>
<organism evidence="1 2">
    <name type="scientific">Winogradskyella psychrotolerans RS-3</name>
    <dbReference type="NCBI Taxonomy" id="641526"/>
    <lineage>
        <taxon>Bacteria</taxon>
        <taxon>Pseudomonadati</taxon>
        <taxon>Bacteroidota</taxon>
        <taxon>Flavobacteriia</taxon>
        <taxon>Flavobacteriales</taxon>
        <taxon>Flavobacteriaceae</taxon>
        <taxon>Winogradskyella</taxon>
    </lineage>
</organism>
<dbReference type="eggNOG" id="COG3391">
    <property type="taxonomic scope" value="Bacteria"/>
</dbReference>
<gene>
    <name evidence="1" type="ORF">ADIWIN_0658</name>
</gene>
<dbReference type="PANTHER" id="PTHR47197:SF3">
    <property type="entry name" value="DIHYDRO-HEME D1 DEHYDROGENASE"/>
    <property type="match status" value="1"/>
</dbReference>
<evidence type="ECO:0000313" key="2">
    <source>
        <dbReference type="Proteomes" id="UP000014962"/>
    </source>
</evidence>
<dbReference type="AlphaFoldDB" id="S7VW34"/>
<dbReference type="STRING" id="641526.ADIWIN_0658"/>
<keyword evidence="2" id="KW-1185">Reference proteome</keyword>
<dbReference type="Gene3D" id="2.130.10.10">
    <property type="entry name" value="YVTN repeat-like/Quinoprotein amine dehydrogenase"/>
    <property type="match status" value="1"/>
</dbReference>
<dbReference type="InterPro" id="IPR051200">
    <property type="entry name" value="Host-pathogen_enzymatic-act"/>
</dbReference>
<dbReference type="Proteomes" id="UP000014962">
    <property type="component" value="Unassembled WGS sequence"/>
</dbReference>
<reference evidence="1 2" key="1">
    <citation type="journal article" date="2013" name="Genome Announc.">
        <title>Draft Genome Sequence of Winogradskyella psychrotolerans RS-3T, Isolated from the Marine Transect of Kongsfjorden, Ny-Alesund, Svalbard, Arctic Ocean.</title>
        <authorList>
            <person name="Kumar Pinnaka A."/>
            <person name="Ara S."/>
            <person name="Singh A."/>
            <person name="Shivaji S."/>
        </authorList>
    </citation>
    <scope>NUCLEOTIDE SEQUENCE [LARGE SCALE GENOMIC DNA]</scope>
    <source>
        <strain evidence="1 2">RS-3</strain>
    </source>
</reference>
<dbReference type="PANTHER" id="PTHR47197">
    <property type="entry name" value="PROTEIN NIRF"/>
    <property type="match status" value="1"/>
</dbReference>
<proteinExistence type="predicted"/>
<dbReference type="RefSeq" id="WP_020896095.1">
    <property type="nucleotide sequence ID" value="NZ_ATMR01000037.1"/>
</dbReference>